<dbReference type="InterPro" id="IPR000709">
    <property type="entry name" value="Leu_Ile_Val-bd"/>
</dbReference>
<proteinExistence type="predicted"/>
<dbReference type="SUPFAM" id="SSF53822">
    <property type="entry name" value="Periplasmic binding protein-like I"/>
    <property type="match status" value="1"/>
</dbReference>
<reference evidence="2" key="2">
    <citation type="submission" date="2020-12" db="EMBL/GenBank/DDBJ databases">
        <title>Genome reconstruction of Halomonas venusta strain DSM 4743.</title>
        <authorList>
            <person name="Aguirre-Garrido J.F."/>
            <person name="Hernandez-Soto L.M."/>
            <person name="Martinez-Abarca F."/>
        </authorList>
    </citation>
    <scope>NUCLEOTIDE SEQUENCE</scope>
    <source>
        <strain evidence="2">4743</strain>
    </source>
</reference>
<dbReference type="Proteomes" id="UP000663479">
    <property type="component" value="Chromosome"/>
</dbReference>
<dbReference type="PRINTS" id="PR00337">
    <property type="entry name" value="LEUILEVALBP"/>
</dbReference>
<dbReference type="Gene3D" id="3.40.50.2300">
    <property type="match status" value="2"/>
</dbReference>
<dbReference type="GO" id="GO:0033218">
    <property type="term" value="F:amide binding"/>
    <property type="evidence" value="ECO:0007669"/>
    <property type="project" value="InterPro"/>
</dbReference>
<dbReference type="PANTHER" id="PTHR47628">
    <property type="match status" value="1"/>
</dbReference>
<dbReference type="PANTHER" id="PTHR47628:SF1">
    <property type="entry name" value="ALIPHATIC AMIDASE EXPRESSION-REGULATING PROTEIN"/>
    <property type="match status" value="1"/>
</dbReference>
<dbReference type="Pfam" id="PF13433">
    <property type="entry name" value="Peripla_BP_5"/>
    <property type="match status" value="1"/>
</dbReference>
<evidence type="ECO:0000313" key="1">
    <source>
        <dbReference type="EMBL" id="NPT32163.1"/>
    </source>
</evidence>
<dbReference type="KEGG" id="hvn:EI420_08290"/>
<dbReference type="CDD" id="cd06357">
    <property type="entry name" value="PBP1_AmiC"/>
    <property type="match status" value="1"/>
</dbReference>
<dbReference type="EMBL" id="CP066539">
    <property type="protein sequence ID" value="QRL04851.1"/>
    <property type="molecule type" value="Genomic_DNA"/>
</dbReference>
<dbReference type="InterPro" id="IPR039570">
    <property type="entry name" value="AmiC_PBP1"/>
</dbReference>
<keyword evidence="4" id="KW-1185">Reference proteome</keyword>
<accession>A0AAP9ZFG5</accession>
<reference evidence="1 4" key="1">
    <citation type="submission" date="2018-04" db="EMBL/GenBank/DDBJ databases">
        <authorList>
            <person name="Li G."/>
            <person name="Du W."/>
            <person name="Bai Y."/>
        </authorList>
    </citation>
    <scope>NUCLEOTIDE SEQUENCE [LARGE SCALE GENOMIC DNA]</scope>
    <source>
        <strain evidence="1 4">YYYZ-3</strain>
    </source>
</reference>
<dbReference type="Proteomes" id="UP001318401">
    <property type="component" value="Unassembled WGS sequence"/>
</dbReference>
<gene>
    <name evidence="1" type="ORF">DDR56_16555</name>
    <name evidence="2" type="ORF">JDS37_07910</name>
</gene>
<dbReference type="RefSeq" id="WP_125747390.1">
    <property type="nucleotide sequence ID" value="NZ_BJUL01000007.1"/>
</dbReference>
<sequence>MLNRIEEPVIGLLFSDTGVTADIERSQRFGAQLAIKKINESGGIGGKPIKYMHRDLGGDPDRFRAYTEELIKNNKVDFFVGCYMSHTRKAIMATIERSDVLLFYPTPYEGFEYSPNIFYGGPAPNQNSAPLAAYLIKNYGSNIVFVGSDYVYPRESNHVMRLLYKQHGGTILDEFYMPLYPSFNEVKDIANKVANLQPDVVFSTVVGHGTAEFYTEFANCYLSGQKPPIASLTTSEAEINKMTLETAKGNIVVAPYFSSNKSEKSTLFLSECKSYFPSDVSVTAWTEAAYHQTLLLCQAMRAAGSVELEKVREQLYLTEIHAPQGPVWIEKQNNHSHLTSRIAEIDHDGAFNVKWTSPSPICPDPYVVVHRLENWTELMPRVL</sequence>
<dbReference type="EMBL" id="QDKN01000008">
    <property type="protein sequence ID" value="NPT32163.1"/>
    <property type="molecule type" value="Genomic_DNA"/>
</dbReference>
<protein>
    <submittedName>
        <fullName evidence="1">Transcriptional regulator</fullName>
    </submittedName>
    <submittedName>
        <fullName evidence="2">Transporter substrate-binding domain-containing protein</fullName>
    </submittedName>
</protein>
<evidence type="ECO:0000313" key="3">
    <source>
        <dbReference type="Proteomes" id="UP000663479"/>
    </source>
</evidence>
<evidence type="ECO:0000313" key="2">
    <source>
        <dbReference type="EMBL" id="QRL04851.1"/>
    </source>
</evidence>
<dbReference type="GO" id="GO:0006865">
    <property type="term" value="P:amino acid transport"/>
    <property type="evidence" value="ECO:0007669"/>
    <property type="project" value="InterPro"/>
</dbReference>
<organism evidence="2 3">
    <name type="scientific">Vreelandella venusta</name>
    <dbReference type="NCBI Taxonomy" id="44935"/>
    <lineage>
        <taxon>Bacteria</taxon>
        <taxon>Pseudomonadati</taxon>
        <taxon>Pseudomonadota</taxon>
        <taxon>Gammaproteobacteria</taxon>
        <taxon>Oceanospirillales</taxon>
        <taxon>Halomonadaceae</taxon>
        <taxon>Vreelandella</taxon>
    </lineage>
</organism>
<evidence type="ECO:0000313" key="4">
    <source>
        <dbReference type="Proteomes" id="UP001318401"/>
    </source>
</evidence>
<name>A0AAP9ZFG5_9GAMM</name>
<dbReference type="InterPro" id="IPR028082">
    <property type="entry name" value="Peripla_BP_I"/>
</dbReference>
<dbReference type="AlphaFoldDB" id="A0AAP9ZFG5"/>